<evidence type="ECO:0000256" key="2">
    <source>
        <dbReference type="ARBA" id="ARBA00008149"/>
    </source>
</evidence>
<organism evidence="11 12">
    <name type="scientific">Mycobacterium mantenii</name>
    <dbReference type="NCBI Taxonomy" id="560555"/>
    <lineage>
        <taxon>Bacteria</taxon>
        <taxon>Bacillati</taxon>
        <taxon>Actinomycetota</taxon>
        <taxon>Actinomycetes</taxon>
        <taxon>Mycobacteriales</taxon>
        <taxon>Mycobacteriaceae</taxon>
        <taxon>Mycobacterium</taxon>
        <taxon>Mycobacterium avium complex (MAC)</taxon>
    </lineage>
</organism>
<dbReference type="Gene3D" id="2.40.50.910">
    <property type="entry name" value="Type VII secretion system EccB, repeat 3 domain"/>
    <property type="match status" value="1"/>
</dbReference>
<keyword evidence="4 10" id="KW-0812">Transmembrane</keyword>
<evidence type="ECO:0000256" key="1">
    <source>
        <dbReference type="ARBA" id="ARBA00004162"/>
    </source>
</evidence>
<evidence type="ECO:0000313" key="12">
    <source>
        <dbReference type="Proteomes" id="UP000092389"/>
    </source>
</evidence>
<gene>
    <name evidence="11" type="ORF">A5683_18980</name>
</gene>
<dbReference type="Gene3D" id="3.30.2390.20">
    <property type="entry name" value="Type VII secretion system EccB, repeat 1 domain"/>
    <property type="match status" value="1"/>
</dbReference>
<proteinExistence type="inferred from homology"/>
<dbReference type="EMBL" id="LZJU01000058">
    <property type="protein sequence ID" value="OBH77314.1"/>
    <property type="molecule type" value="Genomic_DNA"/>
</dbReference>
<comment type="similarity">
    <text evidence="2">Belongs to the EccB family.</text>
</comment>
<dbReference type="PANTHER" id="PTHR40765:SF2">
    <property type="entry name" value="ESX-2 SECRETION SYSTEM ATPASE ECCB2"/>
    <property type="match status" value="1"/>
</dbReference>
<evidence type="ECO:0000256" key="9">
    <source>
        <dbReference type="ARBA" id="ARBA00023136"/>
    </source>
</evidence>
<dbReference type="GO" id="GO:0005886">
    <property type="term" value="C:plasma membrane"/>
    <property type="evidence" value="ECO:0007669"/>
    <property type="project" value="UniProtKB-SubCell"/>
</dbReference>
<evidence type="ECO:0000256" key="3">
    <source>
        <dbReference type="ARBA" id="ARBA00022475"/>
    </source>
</evidence>
<dbReference type="GO" id="GO:0005524">
    <property type="term" value="F:ATP binding"/>
    <property type="evidence" value="ECO:0007669"/>
    <property type="project" value="UniProtKB-KW"/>
</dbReference>
<evidence type="ECO:0000256" key="4">
    <source>
        <dbReference type="ARBA" id="ARBA00022692"/>
    </source>
</evidence>
<keyword evidence="7" id="KW-0067">ATP-binding</keyword>
<dbReference type="GO" id="GO:0016787">
    <property type="term" value="F:hydrolase activity"/>
    <property type="evidence" value="ECO:0007669"/>
    <property type="project" value="UniProtKB-KW"/>
</dbReference>
<evidence type="ECO:0000256" key="5">
    <source>
        <dbReference type="ARBA" id="ARBA00022741"/>
    </source>
</evidence>
<dbReference type="RefSeq" id="WP_067908843.1">
    <property type="nucleotide sequence ID" value="NZ_LZJP01000083.1"/>
</dbReference>
<comment type="subcellular location">
    <subcellularLocation>
        <location evidence="1">Cell membrane</location>
        <topology evidence="1">Single-pass membrane protein</topology>
    </subcellularLocation>
</comment>
<dbReference type="AlphaFoldDB" id="A0A1A2TLW0"/>
<keyword evidence="3" id="KW-1003">Cell membrane</keyword>
<feature type="transmembrane region" description="Helical" evidence="10">
    <location>
        <begin position="42"/>
        <end position="64"/>
    </location>
</feature>
<keyword evidence="9 10" id="KW-0472">Membrane</keyword>
<evidence type="ECO:0000256" key="6">
    <source>
        <dbReference type="ARBA" id="ARBA00022801"/>
    </source>
</evidence>
<dbReference type="InterPro" id="IPR042485">
    <property type="entry name" value="T7SS_EccB_R3"/>
</dbReference>
<keyword evidence="8 10" id="KW-1133">Transmembrane helix</keyword>
<evidence type="ECO:0000256" key="8">
    <source>
        <dbReference type="ARBA" id="ARBA00022989"/>
    </source>
</evidence>
<dbReference type="InterPro" id="IPR044857">
    <property type="entry name" value="T7SS_EccB_R1"/>
</dbReference>
<reference evidence="11 12" key="1">
    <citation type="submission" date="2016-06" db="EMBL/GenBank/DDBJ databases">
        <authorList>
            <person name="Kjaerup R.B."/>
            <person name="Dalgaard T.S."/>
            <person name="Juul-Madsen H.R."/>
        </authorList>
    </citation>
    <scope>NUCLEOTIDE SEQUENCE [LARGE SCALE GENOMIC DNA]</scope>
    <source>
        <strain evidence="11 12">E152</strain>
    </source>
</reference>
<dbReference type="Pfam" id="PF05108">
    <property type="entry name" value="T7SS_ESX1_EccB"/>
    <property type="match status" value="1"/>
</dbReference>
<dbReference type="PANTHER" id="PTHR40765">
    <property type="entry name" value="ESX-2 SECRETION SYSTEM ATPASE ECCB2"/>
    <property type="match status" value="1"/>
</dbReference>
<evidence type="ECO:0000256" key="7">
    <source>
        <dbReference type="ARBA" id="ARBA00022840"/>
    </source>
</evidence>
<dbReference type="OrthoDB" id="3847604at2"/>
<keyword evidence="5" id="KW-0547">Nucleotide-binding</keyword>
<dbReference type="NCBIfam" id="TIGR03919">
    <property type="entry name" value="T7SS_EccB"/>
    <property type="match status" value="1"/>
</dbReference>
<name>A0A1A2TLW0_MYCNT</name>
<dbReference type="Proteomes" id="UP000092389">
    <property type="component" value="Unassembled WGS sequence"/>
</dbReference>
<sequence>MPRQPAAWLHISAYRYLLRRIEGALLDEGVGVAGSGPRPYPAALVLGCVVTAVAVAGCAVLALLRPHAALDREQIVVSRESGALFVRVGDVWHPVLNLASARLIAATAANPRPVTESDLDTTKRGPLLGIPGAPQFLGRPLSPEEVGWSICASTGANTTTTVIVARRSEAPAVRQVPAAQAMLVAPTSGSPAYLLYNGHRATVDLDDAAVVRALRLEGRAPLRVSEALLNAVPEAPPIASPPIRGPGGATAKVPGFPVGSVLRITRADGDEYYAVLAAGVQRIGQVAADLLRFGNPRATANPVSVAPEVIRAAPVVTELPVALYPDRAPTLAAPTGALCASWEEARPGQVDVAFLAESRPPVPAGRAPVILAQADGPGPALDAVYVPPGRSAYVRAADTAGTSYLITDTGVRFAVHDDAAARDLGLTQPGPAPWPLLTLLPAGPELSRQNASIARDAVAGTP</sequence>
<evidence type="ECO:0000256" key="10">
    <source>
        <dbReference type="SAM" id="Phobius"/>
    </source>
</evidence>
<evidence type="ECO:0000313" key="11">
    <source>
        <dbReference type="EMBL" id="OBH77314.1"/>
    </source>
</evidence>
<protein>
    <submittedName>
        <fullName evidence="11">Type VII secretion protein EccB</fullName>
    </submittedName>
</protein>
<dbReference type="GO" id="GO:0005576">
    <property type="term" value="C:extracellular region"/>
    <property type="evidence" value="ECO:0007669"/>
    <property type="project" value="TreeGrafter"/>
</dbReference>
<dbReference type="InterPro" id="IPR007795">
    <property type="entry name" value="T7SS_EccB"/>
</dbReference>
<accession>A0A1A2TLW0</accession>
<comment type="caution">
    <text evidence="11">The sequence shown here is derived from an EMBL/GenBank/DDBJ whole genome shotgun (WGS) entry which is preliminary data.</text>
</comment>
<keyword evidence="6" id="KW-0378">Hydrolase</keyword>